<dbReference type="OrthoDB" id="3296472at2"/>
<keyword evidence="3" id="KW-1185">Reference proteome</keyword>
<evidence type="ECO:0000313" key="3">
    <source>
        <dbReference type="Proteomes" id="UP000309174"/>
    </source>
</evidence>
<evidence type="ECO:0000313" key="2">
    <source>
        <dbReference type="EMBL" id="TMR03736.1"/>
    </source>
</evidence>
<dbReference type="AlphaFoldDB" id="A0A5C4JF02"/>
<dbReference type="EMBL" id="VCKW01000037">
    <property type="protein sequence ID" value="TMR03736.1"/>
    <property type="molecule type" value="Genomic_DNA"/>
</dbReference>
<feature type="transmembrane region" description="Helical" evidence="1">
    <location>
        <begin position="95"/>
        <end position="120"/>
    </location>
</feature>
<reference evidence="2 3" key="1">
    <citation type="submission" date="2019-05" db="EMBL/GenBank/DDBJ databases">
        <title>Draft genome sequence of Actinomadura sp. 14C53.</title>
        <authorList>
            <person name="Saricaoglu S."/>
            <person name="Isik K."/>
        </authorList>
    </citation>
    <scope>NUCLEOTIDE SEQUENCE [LARGE SCALE GENOMIC DNA]</scope>
    <source>
        <strain evidence="2 3">14C53</strain>
    </source>
</reference>
<keyword evidence="1" id="KW-0812">Transmembrane</keyword>
<proteinExistence type="predicted"/>
<organism evidence="2 3">
    <name type="scientific">Actinomadura soli</name>
    <dbReference type="NCBI Taxonomy" id="2508997"/>
    <lineage>
        <taxon>Bacteria</taxon>
        <taxon>Bacillati</taxon>
        <taxon>Actinomycetota</taxon>
        <taxon>Actinomycetes</taxon>
        <taxon>Streptosporangiales</taxon>
        <taxon>Thermomonosporaceae</taxon>
        <taxon>Actinomadura</taxon>
    </lineage>
</organism>
<evidence type="ECO:0000256" key="1">
    <source>
        <dbReference type="SAM" id="Phobius"/>
    </source>
</evidence>
<name>A0A5C4JF02_9ACTN</name>
<evidence type="ECO:0008006" key="4">
    <source>
        <dbReference type="Google" id="ProtNLM"/>
    </source>
</evidence>
<keyword evidence="1" id="KW-0472">Membrane</keyword>
<comment type="caution">
    <text evidence="2">The sequence shown here is derived from an EMBL/GenBank/DDBJ whole genome shotgun (WGS) entry which is preliminary data.</text>
</comment>
<accession>A0A5C4JF02</accession>
<keyword evidence="1" id="KW-1133">Transmembrane helix</keyword>
<sequence>MKRAHRVRQVVNAVNLSTGLGLLLAATAARGSPRVRRGPDGLLLVGGYRPPFPIARAFTVGNVVLVRGDVSRLEGASGPAGGERLLWHEGRHSTQYAWCLGLVMIPLYGVCAGVSMLLCGDWASYNPFERLAGLEDGGYDRRPLRPYLRGRRRGEN</sequence>
<dbReference type="Proteomes" id="UP000309174">
    <property type="component" value="Unassembled WGS sequence"/>
</dbReference>
<gene>
    <name evidence="2" type="ORF">ETD83_10010</name>
</gene>
<protein>
    <recommendedName>
        <fullName evidence="4">DUF4157 domain-containing protein</fullName>
    </recommendedName>
</protein>